<accession>A0A0V0QNJ9</accession>
<comment type="caution">
    <text evidence="10">The sequence shown here is derived from an EMBL/GenBank/DDBJ whole genome shotgun (WGS) entry which is preliminary data.</text>
</comment>
<reference evidence="10 11" key="1">
    <citation type="journal article" date="2015" name="Sci. Rep.">
        <title>Genome of the facultative scuticociliatosis pathogen Pseudocohnilembus persalinus provides insight into its virulence through horizontal gene transfer.</title>
        <authorList>
            <person name="Xiong J."/>
            <person name="Wang G."/>
            <person name="Cheng J."/>
            <person name="Tian M."/>
            <person name="Pan X."/>
            <person name="Warren A."/>
            <person name="Jiang C."/>
            <person name="Yuan D."/>
            <person name="Miao W."/>
        </authorList>
    </citation>
    <scope>NUCLEOTIDE SEQUENCE [LARGE SCALE GENOMIC DNA]</scope>
    <source>
        <strain evidence="10">36N120E</strain>
    </source>
</reference>
<evidence type="ECO:0000256" key="7">
    <source>
        <dbReference type="PIRSR" id="PIRSR608901-1"/>
    </source>
</evidence>
<evidence type="ECO:0008006" key="12">
    <source>
        <dbReference type="Google" id="ProtNLM"/>
    </source>
</evidence>
<evidence type="ECO:0000256" key="3">
    <source>
        <dbReference type="ARBA" id="ARBA00022692"/>
    </source>
</evidence>
<keyword evidence="8" id="KW-0862">Zinc</keyword>
<evidence type="ECO:0000256" key="2">
    <source>
        <dbReference type="ARBA" id="ARBA00009780"/>
    </source>
</evidence>
<dbReference type="AlphaFoldDB" id="A0A0V0QNJ9"/>
<evidence type="ECO:0000256" key="5">
    <source>
        <dbReference type="ARBA" id="ARBA00022989"/>
    </source>
</evidence>
<dbReference type="PANTHER" id="PTHR46187">
    <property type="entry name" value="ALKALINE CERAMIDASE 3"/>
    <property type="match status" value="1"/>
</dbReference>
<feature type="binding site" evidence="7">
    <location>
        <position position="18"/>
    </location>
    <ligand>
        <name>Ca(2+)</name>
        <dbReference type="ChEBI" id="CHEBI:29108"/>
    </ligand>
</feature>
<evidence type="ECO:0000313" key="10">
    <source>
        <dbReference type="EMBL" id="KRX03751.1"/>
    </source>
</evidence>
<dbReference type="GO" id="GO:0016811">
    <property type="term" value="F:hydrolase activity, acting on carbon-nitrogen (but not peptide) bonds, in linear amides"/>
    <property type="evidence" value="ECO:0007669"/>
    <property type="project" value="InterPro"/>
</dbReference>
<keyword evidence="7" id="KW-0106">Calcium</keyword>
<keyword evidence="7" id="KW-0479">Metal-binding</keyword>
<keyword evidence="4" id="KW-0378">Hydrolase</keyword>
<feature type="binding site" evidence="8">
    <location>
        <position position="226"/>
    </location>
    <ligand>
        <name>Zn(2+)</name>
        <dbReference type="ChEBI" id="CHEBI:29105"/>
        <note>catalytic</note>
    </ligand>
</feature>
<evidence type="ECO:0000256" key="1">
    <source>
        <dbReference type="ARBA" id="ARBA00004141"/>
    </source>
</evidence>
<dbReference type="OrthoDB" id="187171at2759"/>
<dbReference type="GO" id="GO:0006672">
    <property type="term" value="P:ceramide metabolic process"/>
    <property type="evidence" value="ECO:0007669"/>
    <property type="project" value="InterPro"/>
</dbReference>
<gene>
    <name evidence="10" type="ORF">PPERSA_04259</name>
</gene>
<dbReference type="Proteomes" id="UP000054937">
    <property type="component" value="Unassembled WGS sequence"/>
</dbReference>
<comment type="similarity">
    <text evidence="2">Belongs to the alkaline ceramidase family.</text>
</comment>
<keyword evidence="11" id="KW-1185">Reference proteome</keyword>
<name>A0A0V0QNJ9_PSEPJ</name>
<comment type="subcellular location">
    <subcellularLocation>
        <location evidence="1">Membrane</location>
        <topology evidence="1">Multi-pass membrane protein</topology>
    </subcellularLocation>
</comment>
<keyword evidence="6 9" id="KW-0472">Membrane</keyword>
<protein>
    <recommendedName>
        <fullName evidence="12">Ceramidase</fullName>
    </recommendedName>
</protein>
<proteinExistence type="inferred from homology"/>
<evidence type="ECO:0000313" key="11">
    <source>
        <dbReference type="Proteomes" id="UP000054937"/>
    </source>
</evidence>
<dbReference type="OMA" id="SIDWCEL"/>
<dbReference type="InParanoid" id="A0A0V0QNJ9"/>
<evidence type="ECO:0000256" key="9">
    <source>
        <dbReference type="SAM" id="Phobius"/>
    </source>
</evidence>
<feature type="binding site" evidence="8">
    <location>
        <position position="79"/>
    </location>
    <ligand>
        <name>Zn(2+)</name>
        <dbReference type="ChEBI" id="CHEBI:29105"/>
        <note>catalytic</note>
    </ligand>
</feature>
<feature type="transmembrane region" description="Helical" evidence="9">
    <location>
        <begin position="32"/>
        <end position="50"/>
    </location>
</feature>
<evidence type="ECO:0000256" key="6">
    <source>
        <dbReference type="ARBA" id="ARBA00023136"/>
    </source>
</evidence>
<keyword evidence="3 9" id="KW-0812">Transmembrane</keyword>
<evidence type="ECO:0000256" key="4">
    <source>
        <dbReference type="ARBA" id="ARBA00022801"/>
    </source>
</evidence>
<feature type="binding site" evidence="7">
    <location>
        <position position="31"/>
    </location>
    <ligand>
        <name>Ca(2+)</name>
        <dbReference type="ChEBI" id="CHEBI:29108"/>
    </ligand>
</feature>
<dbReference type="InterPro" id="IPR008901">
    <property type="entry name" value="ACER"/>
</dbReference>
<evidence type="ECO:0000256" key="8">
    <source>
        <dbReference type="PIRSR" id="PIRSR608901-2"/>
    </source>
</evidence>
<feature type="binding site" evidence="8">
    <location>
        <position position="230"/>
    </location>
    <ligand>
        <name>Zn(2+)</name>
        <dbReference type="ChEBI" id="CHEBI:29105"/>
        <note>catalytic</note>
    </ligand>
</feature>
<dbReference type="Pfam" id="PF05875">
    <property type="entry name" value="Ceramidase"/>
    <property type="match status" value="1"/>
</dbReference>
<feature type="binding site" evidence="7">
    <location>
        <position position="17"/>
    </location>
    <ligand>
        <name>Ca(2+)</name>
        <dbReference type="ChEBI" id="CHEBI:29108"/>
    </ligand>
</feature>
<feature type="transmembrane region" description="Helical" evidence="9">
    <location>
        <begin position="62"/>
        <end position="86"/>
    </location>
</feature>
<dbReference type="EMBL" id="LDAU01000126">
    <property type="protein sequence ID" value="KRX03751.1"/>
    <property type="molecule type" value="Genomic_DNA"/>
</dbReference>
<dbReference type="GO" id="GO:0005789">
    <property type="term" value="C:endoplasmic reticulum membrane"/>
    <property type="evidence" value="ECO:0007669"/>
    <property type="project" value="TreeGrafter"/>
</dbReference>
<organism evidence="10 11">
    <name type="scientific">Pseudocohnilembus persalinus</name>
    <name type="common">Ciliate</name>
    <dbReference type="NCBI Taxonomy" id="266149"/>
    <lineage>
        <taxon>Eukaryota</taxon>
        <taxon>Sar</taxon>
        <taxon>Alveolata</taxon>
        <taxon>Ciliophora</taxon>
        <taxon>Intramacronucleata</taxon>
        <taxon>Oligohymenophorea</taxon>
        <taxon>Scuticociliatia</taxon>
        <taxon>Philasterida</taxon>
        <taxon>Pseudocohnilembidae</taxon>
        <taxon>Pseudocohnilembus</taxon>
    </lineage>
</organism>
<comment type="cofactor">
    <cofactor evidence="8">
        <name>Zn(2+)</name>
        <dbReference type="ChEBI" id="CHEBI:29105"/>
    </cofactor>
</comment>
<feature type="binding site" evidence="7">
    <location>
        <position position="22"/>
    </location>
    <ligand>
        <name>Ca(2+)</name>
        <dbReference type="ChEBI" id="CHEBI:29108"/>
    </ligand>
</feature>
<feature type="transmembrane region" description="Helical" evidence="9">
    <location>
        <begin position="142"/>
        <end position="160"/>
    </location>
</feature>
<feature type="transmembrane region" description="Helical" evidence="9">
    <location>
        <begin position="181"/>
        <end position="200"/>
    </location>
</feature>
<feature type="binding site" evidence="7">
    <location>
        <position position="20"/>
    </location>
    <ligand>
        <name>Ca(2+)</name>
        <dbReference type="ChEBI" id="CHEBI:29108"/>
    </ligand>
</feature>
<feature type="transmembrane region" description="Helical" evidence="9">
    <location>
        <begin position="92"/>
        <end position="111"/>
    </location>
</feature>
<keyword evidence="5 9" id="KW-1133">Transmembrane helix</keyword>
<dbReference type="GO" id="GO:0046872">
    <property type="term" value="F:metal ion binding"/>
    <property type="evidence" value="ECO:0007669"/>
    <property type="project" value="UniProtKB-KW"/>
</dbReference>
<feature type="transmembrane region" description="Helical" evidence="9">
    <location>
        <begin position="118"/>
        <end position="136"/>
    </location>
</feature>
<sequence>MEGLQQPGFWPFTATVDWCEENYTTSFYIAEFWNTISNLVIMFFGLFGIYTSIRCKTEIHFILAYFFLFIVGIGSFIFHCTLTWEGQLLDEVPMIFTSMPLLYAMAGMKIYDQKKKDLLKILLYAYPLFLIPVYVYWKNYEIFLVGYAVTVWIMIFWGYYQGKYIQKISDQNIHIFPNQPISMYWKSIMTYGMAFVFWVVDQAFCDQLKQLKSEVGPFFSPFLEFHAIWHFGSGYGTYLLIVCNQQAYALMNQFDSKFQNFFKEKSFRYKGDHFFKGILPYIRPIREKDLEHNKQVKVE</sequence>
<dbReference type="PANTHER" id="PTHR46187:SF3">
    <property type="entry name" value="ALKALINE CERAMIDASE 3"/>
    <property type="match status" value="1"/>
</dbReference>